<dbReference type="AlphaFoldDB" id="A0A9Q0E5P1"/>
<dbReference type="Proteomes" id="UP001148018">
    <property type="component" value="Unassembled WGS sequence"/>
</dbReference>
<dbReference type="EMBL" id="JANIIK010000048">
    <property type="protein sequence ID" value="KAJ3599553.1"/>
    <property type="molecule type" value="Genomic_DNA"/>
</dbReference>
<accession>A0A9Q0E5P1</accession>
<proteinExistence type="predicted"/>
<sequence>MKHYIGHGPSLSILSGNSFCSDPLVFMGDLGDMIAGEFQLREAQEQRRLEEHEYQSIRLELVIGYRQTLADLQTGNRRAEKKPQLRSAIGEMLHMTKGVAPGKVGGQETEEEKISILIDQLNKDILHSTIGWQSKTLRNSFCSDPLVFMGDLGDMIAGEFQLREAQEQRRLEEHEYQSIRLELVIGYRQTLADLQTGNRRAEKKPQLRSAIGEMLHMTKGVAPGKVGGQETEEEKISILIDQLNKDILHITIGWQSKTLRNSFCSDPLVFMGDLGDMIAGEFQLREAQEQRRLEEHEYQSIRLELVIGYRQTLADLQTGNRRAEKKPQLRSAIGEMLHMTKGVAPGKVGGQETEEEKISILIDQLNKDILHSTIGWQSKTLRNSFCSDPLVFMGDLGDMIAGEFQLREAQEQRRLEEHEYQSIRLELVIGYRQTLADLQTGNRRAEKKPQLRSAIGEMLHMTKGVAPGKVGGQETEEEKISILIDQLNKDILHSTIGWQSKTLRNSFCSDPLVFMGDLGDMIAGEFQLREAQEQRRLEEHEYQSIRLELVIGYRQTLADLQTGNRRAEKKPQLRSAIGEMLHMTKGVAPGKVGGQETEEEKISILIDQLNKDILHSTIGWQSKTLRNSFCSDPLVFMGDLGDMIAGEFQLREAQEQRRLEEHEYQSIRLELVIGYRQTLADLQTGNRRAEKKPQLRSAIGEMLHMTKGVAPGKVGGQETEEEKISILIDQLNKDIL</sequence>
<feature type="non-terminal residue" evidence="1">
    <location>
        <position position="1"/>
    </location>
</feature>
<comment type="caution">
    <text evidence="1">The sequence shown here is derived from an EMBL/GenBank/DDBJ whole genome shotgun (WGS) entry which is preliminary data.</text>
</comment>
<evidence type="ECO:0000313" key="2">
    <source>
        <dbReference type="Proteomes" id="UP001148018"/>
    </source>
</evidence>
<evidence type="ECO:0000313" key="1">
    <source>
        <dbReference type="EMBL" id="KAJ3599553.1"/>
    </source>
</evidence>
<name>A0A9Q0E5P1_9TELE</name>
<organism evidence="1 2">
    <name type="scientific">Muraenolepis orangiensis</name>
    <name type="common">Patagonian moray cod</name>
    <dbReference type="NCBI Taxonomy" id="630683"/>
    <lineage>
        <taxon>Eukaryota</taxon>
        <taxon>Metazoa</taxon>
        <taxon>Chordata</taxon>
        <taxon>Craniata</taxon>
        <taxon>Vertebrata</taxon>
        <taxon>Euteleostomi</taxon>
        <taxon>Actinopterygii</taxon>
        <taxon>Neopterygii</taxon>
        <taxon>Teleostei</taxon>
        <taxon>Neoteleostei</taxon>
        <taxon>Acanthomorphata</taxon>
        <taxon>Zeiogadaria</taxon>
        <taxon>Gadariae</taxon>
        <taxon>Gadiformes</taxon>
        <taxon>Muraenolepidoidei</taxon>
        <taxon>Muraenolepididae</taxon>
        <taxon>Muraenolepis</taxon>
    </lineage>
</organism>
<protein>
    <submittedName>
        <fullName evidence="1">Uncharacterized protein</fullName>
    </submittedName>
</protein>
<reference evidence="1" key="1">
    <citation type="submission" date="2022-07" db="EMBL/GenBank/DDBJ databases">
        <title>Chromosome-level genome of Muraenolepis orangiensis.</title>
        <authorList>
            <person name="Kim J."/>
        </authorList>
    </citation>
    <scope>NUCLEOTIDE SEQUENCE</scope>
    <source>
        <strain evidence="1">KU_S4_2022</strain>
        <tissue evidence="1">Muscle</tissue>
    </source>
</reference>
<keyword evidence="2" id="KW-1185">Reference proteome</keyword>
<gene>
    <name evidence="1" type="ORF">NHX12_033512</name>
</gene>